<feature type="region of interest" description="Disordered" evidence="2">
    <location>
        <begin position="1688"/>
        <end position="1770"/>
    </location>
</feature>
<dbReference type="EMBL" id="LNIX01000031">
    <property type="protein sequence ID" value="OXA40925.1"/>
    <property type="molecule type" value="Genomic_DNA"/>
</dbReference>
<dbReference type="OrthoDB" id="8964250at2759"/>
<protein>
    <submittedName>
        <fullName evidence="3">Coagulation factor V</fullName>
    </submittedName>
</protein>
<feature type="compositionally biased region" description="Basic and acidic residues" evidence="2">
    <location>
        <begin position="1807"/>
        <end position="1817"/>
    </location>
</feature>
<feature type="region of interest" description="Disordered" evidence="2">
    <location>
        <begin position="1490"/>
        <end position="1509"/>
    </location>
</feature>
<feature type="compositionally biased region" description="Basic and acidic residues" evidence="2">
    <location>
        <begin position="636"/>
        <end position="722"/>
    </location>
</feature>
<feature type="compositionally biased region" description="Basic and acidic residues" evidence="2">
    <location>
        <begin position="1749"/>
        <end position="1761"/>
    </location>
</feature>
<dbReference type="Proteomes" id="UP000198287">
    <property type="component" value="Unassembled WGS sequence"/>
</dbReference>
<feature type="compositionally biased region" description="Polar residues" evidence="2">
    <location>
        <begin position="469"/>
        <end position="498"/>
    </location>
</feature>
<evidence type="ECO:0000256" key="2">
    <source>
        <dbReference type="SAM" id="MobiDB-lite"/>
    </source>
</evidence>
<feature type="region of interest" description="Disordered" evidence="2">
    <location>
        <begin position="469"/>
        <end position="503"/>
    </location>
</feature>
<feature type="compositionally biased region" description="Basic and acidic residues" evidence="2">
    <location>
        <begin position="597"/>
        <end position="608"/>
    </location>
</feature>
<feature type="region of interest" description="Disordered" evidence="2">
    <location>
        <begin position="1300"/>
        <end position="1341"/>
    </location>
</feature>
<feature type="non-terminal residue" evidence="3">
    <location>
        <position position="1"/>
    </location>
</feature>
<feature type="region of interest" description="Disordered" evidence="2">
    <location>
        <begin position="782"/>
        <end position="808"/>
    </location>
</feature>
<dbReference type="PANTHER" id="PTHR13037">
    <property type="entry name" value="FORMIN"/>
    <property type="match status" value="1"/>
</dbReference>
<name>A0A226D5T9_FOLCA</name>
<evidence type="ECO:0000313" key="4">
    <source>
        <dbReference type="Proteomes" id="UP000198287"/>
    </source>
</evidence>
<organism evidence="3 4">
    <name type="scientific">Folsomia candida</name>
    <name type="common">Springtail</name>
    <dbReference type="NCBI Taxonomy" id="158441"/>
    <lineage>
        <taxon>Eukaryota</taxon>
        <taxon>Metazoa</taxon>
        <taxon>Ecdysozoa</taxon>
        <taxon>Arthropoda</taxon>
        <taxon>Hexapoda</taxon>
        <taxon>Collembola</taxon>
        <taxon>Entomobryomorpha</taxon>
        <taxon>Isotomoidea</taxon>
        <taxon>Isotomidae</taxon>
        <taxon>Proisotominae</taxon>
        <taxon>Folsomia</taxon>
    </lineage>
</organism>
<proteinExistence type="predicted"/>
<feature type="compositionally biased region" description="Polar residues" evidence="2">
    <location>
        <begin position="970"/>
        <end position="979"/>
    </location>
</feature>
<accession>A0A226D5T9</accession>
<evidence type="ECO:0000256" key="1">
    <source>
        <dbReference type="ARBA" id="ARBA00022581"/>
    </source>
</evidence>
<comment type="caution">
    <text evidence="3">The sequence shown here is derived from an EMBL/GenBank/DDBJ whole genome shotgun (WGS) entry which is preliminary data.</text>
</comment>
<feature type="compositionally biased region" description="Acidic residues" evidence="2">
    <location>
        <begin position="1735"/>
        <end position="1748"/>
    </location>
</feature>
<keyword evidence="4" id="KW-1185">Reference proteome</keyword>
<feature type="compositionally biased region" description="Polar residues" evidence="2">
    <location>
        <begin position="2032"/>
        <end position="2042"/>
    </location>
</feature>
<feature type="region of interest" description="Disordered" evidence="2">
    <location>
        <begin position="966"/>
        <end position="989"/>
    </location>
</feature>
<feature type="compositionally biased region" description="Polar residues" evidence="2">
    <location>
        <begin position="1204"/>
        <end position="1226"/>
    </location>
</feature>
<dbReference type="PANTHER" id="PTHR13037:SF24">
    <property type="entry name" value="POLYCOMB PROTEIN PCL-RELATED"/>
    <property type="match status" value="1"/>
</dbReference>
<feature type="compositionally biased region" description="Basic and acidic residues" evidence="2">
    <location>
        <begin position="789"/>
        <end position="799"/>
    </location>
</feature>
<keyword evidence="1" id="KW-0945">Host-virus interaction</keyword>
<feature type="compositionally biased region" description="Basic and acidic residues" evidence="2">
    <location>
        <begin position="1692"/>
        <end position="1708"/>
    </location>
</feature>
<feature type="region of interest" description="Disordered" evidence="2">
    <location>
        <begin position="1191"/>
        <end position="1226"/>
    </location>
</feature>
<feature type="region of interest" description="Disordered" evidence="2">
    <location>
        <begin position="1800"/>
        <end position="1826"/>
    </location>
</feature>
<reference evidence="3 4" key="1">
    <citation type="submission" date="2015-12" db="EMBL/GenBank/DDBJ databases">
        <title>The genome of Folsomia candida.</title>
        <authorList>
            <person name="Faddeeva A."/>
            <person name="Derks M.F."/>
            <person name="Anvar Y."/>
            <person name="Smit S."/>
            <person name="Van Straalen N."/>
            <person name="Roelofs D."/>
        </authorList>
    </citation>
    <scope>NUCLEOTIDE SEQUENCE [LARGE SCALE GENOMIC DNA]</scope>
    <source>
        <strain evidence="3 4">VU population</strain>
        <tissue evidence="3">Whole body</tissue>
    </source>
</reference>
<feature type="region of interest" description="Disordered" evidence="2">
    <location>
        <begin position="581"/>
        <end position="746"/>
    </location>
</feature>
<evidence type="ECO:0000313" key="3">
    <source>
        <dbReference type="EMBL" id="OXA40925.1"/>
    </source>
</evidence>
<dbReference type="STRING" id="158441.A0A226D5T9"/>
<gene>
    <name evidence="3" type="ORF">Fcan01_24229</name>
</gene>
<feature type="region of interest" description="Disordered" evidence="2">
    <location>
        <begin position="2027"/>
        <end position="2066"/>
    </location>
</feature>
<sequence>PGVESRAWMVFCWAYADILHKEKDELPSRERYGKLKEFFSSCIQHHAKGLHDLQQIMGMIEHTGKMGPLGKAVVRKGSETSTLEEIIHAKTKTFSRSGKVLPISQIGHGYNRVKWSISDFYPKLGGVLDHVKQPISDFYPKLGGVPDHVKQPISDFYPKLGGVPDHVKQPISDFYPKLGGAPDHVKQSISHVPLDDGPLVVLEISMCDSIRDSSSLIKIPAYIEEMVGMPRFADAKDPSFPICKRLTQMCEKVGPLREPVLAIALLWVYVGVLDKRRRNYDPVKAVTGVDGRLGGLFKISVEKYKYGNSAHVINLWNAILELSPHMDGFFPITSALIHETYPNVDLNLPPDRVSYKPKSFYVPTGWKMLVPQAQDGKANILLPQVLRHNLGKGILGPRPDSRQPWVNPASLPSWRISPTSLRPGANPPTSLPSWATRPTSLPSWPNHPTLLPPVANFTTSMPPWRNANSILPRVNPTTPSPWVNPTSRSPRVNPSTMPQWVKPSSPPLPVPPAAGNVSPPLAKKHRVDKFDNPKPQGTGVLQVKDECQIIKEMVRKLRGVIELADLTGPSPKLERMADKDFENEMKYPQSSILLRESQIEESDRRNKPDVMGSDSQVKMDVNGSCPSEEPDMSGWDSREEPDMSGWDSREEPDMSGWDSREEPDMSGWDSREEPDMSGWDPRDEPEMNESDPRDEPEMNESDPRNEPDMSGSDSRDEPKMNEPDPLDEPDMSGSDPSVEPDISESDRIFDPEVLLFVTDPNTLIRLNPSLFPSKGGGWTASCLPNWGERNSDKKDDTPDPRPGLPTVPAGCTETLLGIDFTPEEYLEQTIADNYYAQGLKLPTIEGGQWAVFCWAYADILHKEKGPLPQGGRCRKSLLEVYEIMVMIDHAGKLGPLHQTMVKNEAKIGSETCSMEEIILNKAKTFSRGGGNLRISAIGSAAYGSSTIRRSISDFYPNLAVPDKNAGVSDQAKQSISNPLPKTPVSGKKRQLPQSWDMSLCADLRFPSDLTWLPGRIAELVVMPVFADATDPSIPICEKLDTMHERVAPSRESVLAIALLWIYVGVLENRRKKYDPVRVITGVDARLGGLFKIAVARDKYENIKNVTNLWNAILELSSHMGIFPVTSAILRAAYPDVDLNHPPVRVSYKPDIFFVPTEFKMPLPSAKGGKVRRHEFWREEFDKLLANVVSLPTKTKQPSLPPKAKSNSLPTSVNPTTPSQRVNPTAPQQWVNQTAPLPWVNQTSPPPWVNQSSLPTSFNLTSVPLSFNLTSLPPSFNLTSLPPSFNLTSLPPNFNPASLPPSFNPNSLPPSFNPSSLPPSFNPSSLPPSFNPSSLPPSFNPTSLPPSFNPSSLFPGFNPRLLPPGFTPTSLPPWVKTSFQPPQVQRSTRNLLAKKQKVDKFDNPRLEVPRAVKVKEESAPQIAKETVNKLQSLLELEDLTGYSPKEGCSRDVDFKKKVTSPRNQIPSKEPQIKVIDPSGEQDVMGAGPGEEPNVNGWHPRRNPDVTQSNSPATPIWDKPLEGWQNSLCDCILHSPNKTKIPGKIADYVKRPALSANSDPTIAICEGLEKMCTKVGPRYESVLAIGLLWVHVAVLERRMKDDPVTAVNGVDTRLGGLFELAVKKDKHENSEHIINLWNAIRELSPHMGGVFPITSAILAEAYPHLDLILSRDRDSYKSDKFFAALASKMPPPEANRKKVGENKEMGKDSVPEVEESGSCGEPDVAVSSSRDSTGPDPEADFTEFDPNDEPDFTKFDPNDEPDAKGSSLHPSDPDVLLFVTDPHTVIRLNPSLFLSEGTSWSASSLLPSEGKKRLEKKDDDVPDPPPPPLPSLLQLHEVMVMIDHTETLGPLEGAIVKKGLKNCPLEEIILTTAKTFSRRKNLAISQIGSAACGSGKLRASIFDFYPQLPVHLKYPAWVGDLEPWQMLMCDCLLYPAGLAKLPAKLAEIVEMPKFVDAPDPSTSIWEILKPMCTRVGPPHESVVGITLLWMYVGVLELRKKFGPMVQARRGLDARVAGLFKIAVARDKYEKKGQSPETSTPSRQPTGHCEKADLTGSGPLEEPDIKGSDTSPFGSNVLLFVTNPHSVIRLNPSLFPSEGGAWSTTSLMPPDGRNRLEKKDIDLLDRPPLPVLPTVPAGCTETLLGIDFTPEEYLEQTIADHYYAQGIKLPAVEGRQWVVFCWAYADILHREKDALPPGERCRKVKEFFTFCVRHHAKSLLELHEILVMIDHAGKSGPLDEAMVQKEAKIGSENCSMEEIILN</sequence>